<sequence>MLNKFIDLRSDTVTQPTEAMREAMFKAMVGDDVYGDDPTVNELEKYAAELVGMEAALFVPSGTFGNQLALFTHCRRGEEVILGEDCHIVAHEVGAAAVIAGVQLRALPTERGRMNLDKIRDTIRTEDIHFPETSLICVENAYSNGAVVGLDYIQEISHIAKKNNLKVHLDGARLFNAAAFLKVEAKEITRYCDSVMFCLSKGLCAPVGSILAGNKEFIDKARKKRKLMGGGLRQAGFLAAAGLIALKDMTNRLSEDHENAVYLADELEKIEGIKVDRDNLDINMVFFTMDKVKDISDEIVKHFNNSNIKINGQEGGKLRFVTHYWVSKEDIDYTISTLNSFLNNSGK</sequence>
<dbReference type="Pfam" id="PF01212">
    <property type="entry name" value="Beta_elim_lyase"/>
    <property type="match status" value="1"/>
</dbReference>
<organism evidence="5 6">
    <name type="scientific">Clostridium yunnanense</name>
    <dbReference type="NCBI Taxonomy" id="2800325"/>
    <lineage>
        <taxon>Bacteria</taxon>
        <taxon>Bacillati</taxon>
        <taxon>Bacillota</taxon>
        <taxon>Clostridia</taxon>
        <taxon>Eubacteriales</taxon>
        <taxon>Clostridiaceae</taxon>
        <taxon>Clostridium</taxon>
    </lineage>
</organism>
<evidence type="ECO:0000256" key="1">
    <source>
        <dbReference type="ARBA" id="ARBA00001933"/>
    </source>
</evidence>
<dbReference type="Gene3D" id="3.90.1150.10">
    <property type="entry name" value="Aspartate Aminotransferase, domain 1"/>
    <property type="match status" value="1"/>
</dbReference>
<comment type="cofactor">
    <cofactor evidence="1">
        <name>pyridoxal 5'-phosphate</name>
        <dbReference type="ChEBI" id="CHEBI:597326"/>
    </cofactor>
</comment>
<dbReference type="Proteomes" id="UP000596739">
    <property type="component" value="Unassembled WGS sequence"/>
</dbReference>
<dbReference type="NCBIfam" id="NF007825">
    <property type="entry name" value="PRK10534.1"/>
    <property type="match status" value="1"/>
</dbReference>
<evidence type="ECO:0000313" key="6">
    <source>
        <dbReference type="Proteomes" id="UP000596739"/>
    </source>
</evidence>
<reference evidence="6" key="1">
    <citation type="submission" date="2021-01" db="EMBL/GenBank/DDBJ databases">
        <title>Genome public.</title>
        <authorList>
            <person name="Liu C."/>
            <person name="Sun Q."/>
        </authorList>
    </citation>
    <scope>NUCLEOTIDE SEQUENCE [LARGE SCALE GENOMIC DNA]</scope>
    <source>
        <strain evidence="6">YIM B02505</strain>
    </source>
</reference>
<keyword evidence="6" id="KW-1185">Reference proteome</keyword>
<dbReference type="EC" id="4.1.2.48" evidence="5"/>
<gene>
    <name evidence="5" type="primary">ltaE</name>
    <name evidence="5" type="ORF">JHL18_09870</name>
</gene>
<dbReference type="InterPro" id="IPR015421">
    <property type="entry name" value="PyrdxlP-dep_Trfase_major"/>
</dbReference>
<evidence type="ECO:0000256" key="2">
    <source>
        <dbReference type="ARBA" id="ARBA00006966"/>
    </source>
</evidence>
<feature type="domain" description="Aromatic amino acid beta-eliminating lyase/threonine aldolase" evidence="4">
    <location>
        <begin position="7"/>
        <end position="288"/>
    </location>
</feature>
<dbReference type="GO" id="GO:0016829">
    <property type="term" value="F:lyase activity"/>
    <property type="evidence" value="ECO:0007669"/>
    <property type="project" value="UniProtKB-KW"/>
</dbReference>
<dbReference type="SUPFAM" id="SSF53383">
    <property type="entry name" value="PLP-dependent transferases"/>
    <property type="match status" value="1"/>
</dbReference>
<name>A0ABS1ENI3_9CLOT</name>
<dbReference type="PANTHER" id="PTHR48097:SF9">
    <property type="entry name" value="L-THREONINE ALDOLASE"/>
    <property type="match status" value="1"/>
</dbReference>
<protein>
    <submittedName>
        <fullName evidence="5">Low-specificity L-threonine aldolase</fullName>
        <ecNumber evidence="5">4.1.2.48</ecNumber>
    </submittedName>
</protein>
<dbReference type="PANTHER" id="PTHR48097">
    <property type="entry name" value="L-THREONINE ALDOLASE-RELATED"/>
    <property type="match status" value="1"/>
</dbReference>
<dbReference type="Gene3D" id="3.40.640.10">
    <property type="entry name" value="Type I PLP-dependent aspartate aminotransferase-like (Major domain)"/>
    <property type="match status" value="1"/>
</dbReference>
<keyword evidence="3" id="KW-0663">Pyridoxal phosphate</keyword>
<dbReference type="RefSeq" id="WP_200268641.1">
    <property type="nucleotide sequence ID" value="NZ_JAENHN010000028.1"/>
</dbReference>
<dbReference type="EMBL" id="JAENHN010000028">
    <property type="protein sequence ID" value="MBK1810932.1"/>
    <property type="molecule type" value="Genomic_DNA"/>
</dbReference>
<evidence type="ECO:0000256" key="3">
    <source>
        <dbReference type="ARBA" id="ARBA00022898"/>
    </source>
</evidence>
<comment type="caution">
    <text evidence="5">The sequence shown here is derived from an EMBL/GenBank/DDBJ whole genome shotgun (WGS) entry which is preliminary data.</text>
</comment>
<dbReference type="InterPro" id="IPR001597">
    <property type="entry name" value="ArAA_b-elim_lyase/Thr_aldolase"/>
</dbReference>
<dbReference type="CDD" id="cd06502">
    <property type="entry name" value="TA_like"/>
    <property type="match status" value="1"/>
</dbReference>
<dbReference type="PIRSF" id="PIRSF017617">
    <property type="entry name" value="Thr_aldolase"/>
    <property type="match status" value="1"/>
</dbReference>
<comment type="similarity">
    <text evidence="2">Belongs to the threonine aldolase family.</text>
</comment>
<proteinExistence type="inferred from homology"/>
<keyword evidence="5" id="KW-0456">Lyase</keyword>
<dbReference type="InterPro" id="IPR015422">
    <property type="entry name" value="PyrdxlP-dep_Trfase_small"/>
</dbReference>
<evidence type="ECO:0000259" key="4">
    <source>
        <dbReference type="Pfam" id="PF01212"/>
    </source>
</evidence>
<accession>A0ABS1ENI3</accession>
<dbReference type="InterPro" id="IPR015424">
    <property type="entry name" value="PyrdxlP-dep_Trfase"/>
</dbReference>
<dbReference type="InterPro" id="IPR023603">
    <property type="entry name" value="Low_specificity_L-TA-like"/>
</dbReference>
<evidence type="ECO:0000313" key="5">
    <source>
        <dbReference type="EMBL" id="MBK1810932.1"/>
    </source>
</evidence>
<dbReference type="NCBIfam" id="NF041359">
    <property type="entry name" value="GntG_guanitoxin"/>
    <property type="match status" value="1"/>
</dbReference>